<name>A0A8K0TD07_9PEZI</name>
<proteinExistence type="predicted"/>
<dbReference type="EMBL" id="JAGPXD010000004">
    <property type="protein sequence ID" value="KAH7357871.1"/>
    <property type="molecule type" value="Genomic_DNA"/>
</dbReference>
<accession>A0A8K0TD07</accession>
<evidence type="ECO:0000313" key="2">
    <source>
        <dbReference type="Proteomes" id="UP000813385"/>
    </source>
</evidence>
<evidence type="ECO:0000313" key="1">
    <source>
        <dbReference type="EMBL" id="KAH7357871.1"/>
    </source>
</evidence>
<reference evidence="1" key="1">
    <citation type="journal article" date="2021" name="Nat. Commun.">
        <title>Genetic determinants of endophytism in the Arabidopsis root mycobiome.</title>
        <authorList>
            <person name="Mesny F."/>
            <person name="Miyauchi S."/>
            <person name="Thiergart T."/>
            <person name="Pickel B."/>
            <person name="Atanasova L."/>
            <person name="Karlsson M."/>
            <person name="Huettel B."/>
            <person name="Barry K.W."/>
            <person name="Haridas S."/>
            <person name="Chen C."/>
            <person name="Bauer D."/>
            <person name="Andreopoulos W."/>
            <person name="Pangilinan J."/>
            <person name="LaButti K."/>
            <person name="Riley R."/>
            <person name="Lipzen A."/>
            <person name="Clum A."/>
            <person name="Drula E."/>
            <person name="Henrissat B."/>
            <person name="Kohler A."/>
            <person name="Grigoriev I.V."/>
            <person name="Martin F.M."/>
            <person name="Hacquard S."/>
        </authorList>
    </citation>
    <scope>NUCLEOTIDE SEQUENCE</scope>
    <source>
        <strain evidence="1">MPI-CAGE-AT-0016</strain>
    </source>
</reference>
<comment type="caution">
    <text evidence="1">The sequence shown here is derived from an EMBL/GenBank/DDBJ whole genome shotgun (WGS) entry which is preliminary data.</text>
</comment>
<protein>
    <submittedName>
        <fullName evidence="1">Uncharacterized protein</fullName>
    </submittedName>
</protein>
<dbReference type="Proteomes" id="UP000813385">
    <property type="component" value="Unassembled WGS sequence"/>
</dbReference>
<keyword evidence="2" id="KW-1185">Reference proteome</keyword>
<organism evidence="1 2">
    <name type="scientific">Plectosphaerella cucumerina</name>
    <dbReference type="NCBI Taxonomy" id="40658"/>
    <lineage>
        <taxon>Eukaryota</taxon>
        <taxon>Fungi</taxon>
        <taxon>Dikarya</taxon>
        <taxon>Ascomycota</taxon>
        <taxon>Pezizomycotina</taxon>
        <taxon>Sordariomycetes</taxon>
        <taxon>Hypocreomycetidae</taxon>
        <taxon>Glomerellales</taxon>
        <taxon>Plectosphaerellaceae</taxon>
        <taxon>Plectosphaerella</taxon>
    </lineage>
</organism>
<gene>
    <name evidence="1" type="ORF">B0T11DRAFT_283260</name>
</gene>
<dbReference type="AlphaFoldDB" id="A0A8K0TD07"/>
<sequence length="271" mass="29402">MPAFLPEVPCQTKSNQTARLQEDQQNHAGDSNRPTIGVFPLRQIHATIIRRLVWDQLHQECVEIVVIFAKVWRGGLLLDDVVLLLDLLLLRLKLVVGHDPLVKLAFLLLHHLVEHHALVALGDLRHGLEGGAVGGDHPLSALLLDEKFRRVVDVCLGEEGLALQLHLQLALPHVPVPARLEQCSFHVSAQKCALIGPFADIVEELLSSDLAGIGLALAVSGESRRGLAGESGELVEDGGLSDRGRLDFSGGNVRRSIGERGLGGACSDRRR</sequence>